<feature type="compositionally biased region" description="Low complexity" evidence="1">
    <location>
        <begin position="185"/>
        <end position="194"/>
    </location>
</feature>
<evidence type="ECO:0000313" key="3">
    <source>
        <dbReference type="Proteomes" id="UP000054248"/>
    </source>
</evidence>
<dbReference type="InterPro" id="IPR053729">
    <property type="entry name" value="MAD2L1BP_domain_sf"/>
</dbReference>
<dbReference type="SUPFAM" id="SSF48371">
    <property type="entry name" value="ARM repeat"/>
    <property type="match status" value="1"/>
</dbReference>
<dbReference type="HOGENOM" id="CLU_035340_1_0_1"/>
<feature type="region of interest" description="Disordered" evidence="1">
    <location>
        <begin position="244"/>
        <end position="339"/>
    </location>
</feature>
<reference evidence="2 3" key="1">
    <citation type="submission" date="2014-04" db="EMBL/GenBank/DDBJ databases">
        <authorList>
            <consortium name="DOE Joint Genome Institute"/>
            <person name="Kuo A."/>
            <person name="Girlanda M."/>
            <person name="Perotto S."/>
            <person name="Kohler A."/>
            <person name="Nagy L.G."/>
            <person name="Floudas D."/>
            <person name="Copeland A."/>
            <person name="Barry K.W."/>
            <person name="Cichocki N."/>
            <person name="Veneault-Fourrey C."/>
            <person name="LaButti K."/>
            <person name="Lindquist E.A."/>
            <person name="Lipzen A."/>
            <person name="Lundell T."/>
            <person name="Morin E."/>
            <person name="Murat C."/>
            <person name="Sun H."/>
            <person name="Tunlid A."/>
            <person name="Henrissat B."/>
            <person name="Grigoriev I.V."/>
            <person name="Hibbett D.S."/>
            <person name="Martin F."/>
            <person name="Nordberg H.P."/>
            <person name="Cantor M.N."/>
            <person name="Hua S.X."/>
        </authorList>
    </citation>
    <scope>NUCLEOTIDE SEQUENCE [LARGE SCALE GENOMIC DNA]</scope>
    <source>
        <strain evidence="2 3">MUT 4182</strain>
    </source>
</reference>
<accession>A0A0C3Q676</accession>
<dbReference type="OrthoDB" id="2387165at2759"/>
<dbReference type="Proteomes" id="UP000054248">
    <property type="component" value="Unassembled WGS sequence"/>
</dbReference>
<feature type="region of interest" description="Disordered" evidence="1">
    <location>
        <begin position="433"/>
        <end position="457"/>
    </location>
</feature>
<feature type="compositionally biased region" description="Acidic residues" evidence="1">
    <location>
        <begin position="288"/>
        <end position="318"/>
    </location>
</feature>
<organism evidence="2 3">
    <name type="scientific">Tulasnella calospora MUT 4182</name>
    <dbReference type="NCBI Taxonomy" id="1051891"/>
    <lineage>
        <taxon>Eukaryota</taxon>
        <taxon>Fungi</taxon>
        <taxon>Dikarya</taxon>
        <taxon>Basidiomycota</taxon>
        <taxon>Agaricomycotina</taxon>
        <taxon>Agaricomycetes</taxon>
        <taxon>Cantharellales</taxon>
        <taxon>Tulasnellaceae</taxon>
        <taxon>Tulasnella</taxon>
    </lineage>
</organism>
<feature type="compositionally biased region" description="Polar residues" evidence="1">
    <location>
        <begin position="196"/>
        <end position="205"/>
    </location>
</feature>
<feature type="compositionally biased region" description="Low complexity" evidence="1">
    <location>
        <begin position="1"/>
        <end position="20"/>
    </location>
</feature>
<feature type="region of interest" description="Disordered" evidence="1">
    <location>
        <begin position="185"/>
        <end position="231"/>
    </location>
</feature>
<reference evidence="3" key="2">
    <citation type="submission" date="2015-01" db="EMBL/GenBank/DDBJ databases">
        <title>Evolutionary Origins and Diversification of the Mycorrhizal Mutualists.</title>
        <authorList>
            <consortium name="DOE Joint Genome Institute"/>
            <consortium name="Mycorrhizal Genomics Consortium"/>
            <person name="Kohler A."/>
            <person name="Kuo A."/>
            <person name="Nagy L.G."/>
            <person name="Floudas D."/>
            <person name="Copeland A."/>
            <person name="Barry K.W."/>
            <person name="Cichocki N."/>
            <person name="Veneault-Fourrey C."/>
            <person name="LaButti K."/>
            <person name="Lindquist E.A."/>
            <person name="Lipzen A."/>
            <person name="Lundell T."/>
            <person name="Morin E."/>
            <person name="Murat C."/>
            <person name="Riley R."/>
            <person name="Ohm R."/>
            <person name="Sun H."/>
            <person name="Tunlid A."/>
            <person name="Henrissat B."/>
            <person name="Grigoriev I.V."/>
            <person name="Hibbett D.S."/>
            <person name="Martin F."/>
        </authorList>
    </citation>
    <scope>NUCLEOTIDE SEQUENCE [LARGE SCALE GENOMIC DNA]</scope>
    <source>
        <strain evidence="3">MUT 4182</strain>
    </source>
</reference>
<gene>
    <name evidence="2" type="ORF">M407DRAFT_31583</name>
</gene>
<feature type="compositionally biased region" description="Acidic residues" evidence="1">
    <location>
        <begin position="254"/>
        <end position="281"/>
    </location>
</feature>
<protein>
    <submittedName>
        <fullName evidence="2">Uncharacterized protein</fullName>
    </submittedName>
</protein>
<dbReference type="EMBL" id="KN823263">
    <property type="protein sequence ID" value="KIO18749.1"/>
    <property type="molecule type" value="Genomic_DNA"/>
</dbReference>
<evidence type="ECO:0000256" key="1">
    <source>
        <dbReference type="SAM" id="MobiDB-lite"/>
    </source>
</evidence>
<name>A0A0C3Q676_9AGAM</name>
<sequence>MLSAYSDSSSGSTPLFSTSPASTRMSSLTSSPPKKPDTQPPPYAAANLDDRSAISPVLASRICTSVLDHVLYLNGQIPFPVQGLSSLNLDGKANAKAAKKRDELVTALDLLSSHLPSTFQSLSWALATNPKLLQATSLSSTTAVDVVLVTGPTPTTVRSRCFIRLGDFSISRYGDRQQVPSCTTAAATSTEPAPTQVPSSCAQEQTRSRVAPPNPVSPVEVEENDEEHDPEADASFASFISDMSSALSSTAEEERSEDEGTGDEEDDDDDDDDEDDEEESDASSSIASEDEEEEEETSEEDFDEENADEEGPVVLEDDTAPKHSTPSISVPPPSPAEDEKNIRACVRAVSLALASTFDFGRDDIPINQMNVLLRAPRCFQHPSWLPKQALGRTLDGRVDEFFSGTAVEGRGVRKGPPEEGVLVRCNSSLEGVEGLPEVRSPETTTEDESQQRDDGQHDMIWWQWSAGVIRGFGDI</sequence>
<keyword evidence="3" id="KW-1185">Reference proteome</keyword>
<evidence type="ECO:0000313" key="2">
    <source>
        <dbReference type="EMBL" id="KIO18749.1"/>
    </source>
</evidence>
<dbReference type="STRING" id="1051891.A0A0C3Q676"/>
<dbReference type="Gene3D" id="3.30.900.20">
    <property type="match status" value="1"/>
</dbReference>
<feature type="region of interest" description="Disordered" evidence="1">
    <location>
        <begin position="1"/>
        <end position="43"/>
    </location>
</feature>
<dbReference type="AlphaFoldDB" id="A0A0C3Q676"/>
<proteinExistence type="predicted"/>
<feature type="compositionally biased region" description="Acidic residues" evidence="1">
    <location>
        <begin position="220"/>
        <end position="231"/>
    </location>
</feature>
<dbReference type="InterPro" id="IPR016024">
    <property type="entry name" value="ARM-type_fold"/>
</dbReference>